<organism evidence="2 3">
    <name type="scientific">Coccidioides posadasii RMSCC 3488</name>
    <dbReference type="NCBI Taxonomy" id="454284"/>
    <lineage>
        <taxon>Eukaryota</taxon>
        <taxon>Fungi</taxon>
        <taxon>Dikarya</taxon>
        <taxon>Ascomycota</taxon>
        <taxon>Pezizomycotina</taxon>
        <taxon>Eurotiomycetes</taxon>
        <taxon>Eurotiomycetidae</taxon>
        <taxon>Onygenales</taxon>
        <taxon>Onygenaceae</taxon>
        <taxon>Coccidioides</taxon>
    </lineage>
</organism>
<feature type="region of interest" description="Disordered" evidence="1">
    <location>
        <begin position="1"/>
        <end position="28"/>
    </location>
</feature>
<gene>
    <name evidence="2" type="ORF">CPAG_01725</name>
</gene>
<accession>A0A0J6F8T3</accession>
<evidence type="ECO:0000313" key="2">
    <source>
        <dbReference type="EMBL" id="KMM65374.1"/>
    </source>
</evidence>
<reference evidence="3" key="3">
    <citation type="journal article" date="2010" name="Genome Res.">
        <title>Population genomic sequencing of Coccidioides fungi reveals recent hybridization and transposon control.</title>
        <authorList>
            <person name="Neafsey D.E."/>
            <person name="Barker B.M."/>
            <person name="Sharpton T.J."/>
            <person name="Stajich J.E."/>
            <person name="Park D.J."/>
            <person name="Whiston E."/>
            <person name="Hung C.-Y."/>
            <person name="McMahan C."/>
            <person name="White J."/>
            <person name="Sykes S."/>
            <person name="Heiman D."/>
            <person name="Young S."/>
            <person name="Zeng Q."/>
            <person name="Abouelleil A."/>
            <person name="Aftuck L."/>
            <person name="Bessette D."/>
            <person name="Brown A."/>
            <person name="FitzGerald M."/>
            <person name="Lui A."/>
            <person name="Macdonald J.P."/>
            <person name="Priest M."/>
            <person name="Orbach M.J."/>
            <person name="Galgiani J.N."/>
            <person name="Kirkland T.N."/>
            <person name="Cole G.T."/>
            <person name="Birren B.W."/>
            <person name="Henn M.R."/>
            <person name="Taylor J.W."/>
            <person name="Rounsley S.D."/>
        </authorList>
    </citation>
    <scope>NUCLEOTIDE SEQUENCE [LARGE SCALE GENOMIC DNA]</scope>
    <source>
        <strain evidence="3">RMSCC 3488</strain>
    </source>
</reference>
<reference evidence="2 3" key="1">
    <citation type="submission" date="2007-06" db="EMBL/GenBank/DDBJ databases">
        <title>The Genome Sequence of Coccidioides posadasii RMSCC_3488.</title>
        <authorList>
            <consortium name="Coccidioides Genome Resources Consortium"/>
            <consortium name="The Broad Institute Genome Sequencing Platform"/>
            <person name="Henn M.R."/>
            <person name="Sykes S."/>
            <person name="Young S."/>
            <person name="Jaffe D."/>
            <person name="Berlin A."/>
            <person name="Alvarez P."/>
            <person name="Butler J."/>
            <person name="Gnerre S."/>
            <person name="Grabherr M."/>
            <person name="Mauceli E."/>
            <person name="Brockman W."/>
            <person name="Kodira C."/>
            <person name="Alvarado L."/>
            <person name="Zeng Q."/>
            <person name="Crawford M."/>
            <person name="Antoine C."/>
            <person name="Devon K."/>
            <person name="Galgiani J."/>
            <person name="Orsborn K."/>
            <person name="Lewis M.L."/>
            <person name="Nusbaum C."/>
            <person name="Galagan J."/>
            <person name="Birren B."/>
        </authorList>
    </citation>
    <scope>NUCLEOTIDE SEQUENCE [LARGE SCALE GENOMIC DNA]</scope>
    <source>
        <strain evidence="2 3">RMSCC 3488</strain>
    </source>
</reference>
<dbReference type="AlphaFoldDB" id="A0A0J6F8T3"/>
<dbReference type="VEuPathDB" id="FungiDB:CPAG_01725"/>
<dbReference type="Proteomes" id="UP000054567">
    <property type="component" value="Unassembled WGS sequence"/>
</dbReference>
<dbReference type="EMBL" id="DS268109">
    <property type="protein sequence ID" value="KMM65374.1"/>
    <property type="molecule type" value="Genomic_DNA"/>
</dbReference>
<evidence type="ECO:0000256" key="1">
    <source>
        <dbReference type="SAM" id="MobiDB-lite"/>
    </source>
</evidence>
<reference evidence="3" key="2">
    <citation type="journal article" date="2009" name="Genome Res.">
        <title>Comparative genomic analyses of the human fungal pathogens Coccidioides and their relatives.</title>
        <authorList>
            <person name="Sharpton T.J."/>
            <person name="Stajich J.E."/>
            <person name="Rounsley S.D."/>
            <person name="Gardner M.J."/>
            <person name="Wortman J.R."/>
            <person name="Jordar V.S."/>
            <person name="Maiti R."/>
            <person name="Kodira C.D."/>
            <person name="Neafsey D.E."/>
            <person name="Zeng Q."/>
            <person name="Hung C.-Y."/>
            <person name="McMahan C."/>
            <person name="Muszewska A."/>
            <person name="Grynberg M."/>
            <person name="Mandel M.A."/>
            <person name="Kellner E.M."/>
            <person name="Barker B.M."/>
            <person name="Galgiani J.N."/>
            <person name="Orbach M.J."/>
            <person name="Kirkland T.N."/>
            <person name="Cole G.T."/>
            <person name="Henn M.R."/>
            <person name="Birren B.W."/>
            <person name="Taylor J.W."/>
        </authorList>
    </citation>
    <scope>NUCLEOTIDE SEQUENCE [LARGE SCALE GENOMIC DNA]</scope>
    <source>
        <strain evidence="3">RMSCC 3488</strain>
    </source>
</reference>
<name>A0A0J6F8T3_COCPO</name>
<protein>
    <submittedName>
        <fullName evidence="2">Uncharacterized protein</fullName>
    </submittedName>
</protein>
<feature type="region of interest" description="Disordered" evidence="1">
    <location>
        <begin position="64"/>
        <end position="120"/>
    </location>
</feature>
<feature type="compositionally biased region" description="Basic and acidic residues" evidence="1">
    <location>
        <begin position="94"/>
        <end position="106"/>
    </location>
</feature>
<evidence type="ECO:0000313" key="3">
    <source>
        <dbReference type="Proteomes" id="UP000054567"/>
    </source>
</evidence>
<sequence>MRSINPEPGNLVHKGSQRGVGRNRPVLGNEPLIAKPRVDTPILGGWAKGRLSVKRFLGQMRRKKRIRERVKRQEGLAGFRNEKRDDDVSAVEDVGERSKRGRDSKVSKSTRASCHWIASD</sequence>
<proteinExistence type="predicted"/>